<accession>A0AAE8W0T2</accession>
<gene>
    <name evidence="2" type="ORF">Sipo8835_21545</name>
</gene>
<sequence>MDVNGVVAEGFEPVREAFVRNFEALGERGAAVVVYRHGRKVVDLWAGTRDVDGTDGDRPWQPDTAQIMRSATKGVAAAVPLMLAERGELDLDAPVGRYWPEFKAHGKDGVLVRHILNHRAGLPLLDRPLTPAEALDPRRGPEAVAAQTPVWEPGTDHGYHPLTYGWLLDEVVRRVTGRGSGEWIASEIAGPLGLDLWLGLPEAVAAAGRVGRAGRLEAAPEPAGGLRLRPKRAVTEAYDDPDSLTRRAFAAITPFPDQNDPAYRATALPATNGIATAEGLARFYAALLGEVDGVRLLSPATMEAARAEESAGPDRTLVINTRFGLGYMLHGSASPLLAAGSFGHPGRGGPLGFADPESGIAFGYVTNGYRKTVTADPRAQALVRAVGRALQR</sequence>
<dbReference type="InterPro" id="IPR001466">
    <property type="entry name" value="Beta-lactam-related"/>
</dbReference>
<dbReference type="Proteomes" id="UP000318720">
    <property type="component" value="Unassembled WGS sequence"/>
</dbReference>
<dbReference type="InterPro" id="IPR012338">
    <property type="entry name" value="Beta-lactam/transpept-like"/>
</dbReference>
<dbReference type="GO" id="GO:0016787">
    <property type="term" value="F:hydrolase activity"/>
    <property type="evidence" value="ECO:0007669"/>
    <property type="project" value="UniProtKB-KW"/>
</dbReference>
<evidence type="ECO:0000313" key="3">
    <source>
        <dbReference type="Proteomes" id="UP000318720"/>
    </source>
</evidence>
<comment type="caution">
    <text evidence="2">The sequence shown here is derived from an EMBL/GenBank/DDBJ whole genome shotgun (WGS) entry which is preliminary data.</text>
</comment>
<dbReference type="Gene3D" id="3.40.710.10">
    <property type="entry name" value="DD-peptidase/beta-lactamase superfamily"/>
    <property type="match status" value="1"/>
</dbReference>
<dbReference type="AlphaFoldDB" id="A0AAE8W0T2"/>
<dbReference type="RefSeq" id="WP_009297385.1">
    <property type="nucleotide sequence ID" value="NZ_JARAVC010000051.1"/>
</dbReference>
<protein>
    <submittedName>
        <fullName evidence="2">Class A beta-lactamase-related serine hydrolase</fullName>
    </submittedName>
</protein>
<keyword evidence="2" id="KW-0378">Hydrolase</keyword>
<dbReference type="PANTHER" id="PTHR43319:SF3">
    <property type="entry name" value="BETA-LACTAMASE-RELATED DOMAIN-CONTAINING PROTEIN"/>
    <property type="match status" value="1"/>
</dbReference>
<proteinExistence type="predicted"/>
<name>A0AAE8W0T2_9ACTN</name>
<dbReference type="InterPro" id="IPR052907">
    <property type="entry name" value="Beta-lactamase/esterase"/>
</dbReference>
<dbReference type="PANTHER" id="PTHR43319">
    <property type="entry name" value="BETA-LACTAMASE-RELATED"/>
    <property type="match status" value="1"/>
</dbReference>
<dbReference type="EMBL" id="SPAZ01000178">
    <property type="protein sequence ID" value="TQE31871.1"/>
    <property type="molecule type" value="Genomic_DNA"/>
</dbReference>
<reference evidence="2 3" key="1">
    <citation type="submission" date="2019-03" db="EMBL/GenBank/DDBJ databases">
        <title>Comparative genomic analyses of the sweetpotato soil rot pathogen, Streptomyces ipomoeae.</title>
        <authorList>
            <person name="Ruschel Soares N."/>
            <person name="Badger J.H."/>
            <person name="Huguet-Tapia J.C."/>
            <person name="Clark C.A."/>
            <person name="Pettis G.S."/>
        </authorList>
    </citation>
    <scope>NUCLEOTIDE SEQUENCE [LARGE SCALE GENOMIC DNA]</scope>
    <source>
        <strain evidence="2 3">88-35</strain>
    </source>
</reference>
<evidence type="ECO:0000259" key="1">
    <source>
        <dbReference type="Pfam" id="PF00144"/>
    </source>
</evidence>
<evidence type="ECO:0000313" key="2">
    <source>
        <dbReference type="EMBL" id="TQE31871.1"/>
    </source>
</evidence>
<organism evidence="2 3">
    <name type="scientific">Streptomyces ipomoeae</name>
    <dbReference type="NCBI Taxonomy" id="103232"/>
    <lineage>
        <taxon>Bacteria</taxon>
        <taxon>Bacillati</taxon>
        <taxon>Actinomycetota</taxon>
        <taxon>Actinomycetes</taxon>
        <taxon>Kitasatosporales</taxon>
        <taxon>Streptomycetaceae</taxon>
        <taxon>Streptomyces</taxon>
    </lineage>
</organism>
<dbReference type="Pfam" id="PF00144">
    <property type="entry name" value="Beta-lactamase"/>
    <property type="match status" value="1"/>
</dbReference>
<dbReference type="SUPFAM" id="SSF56601">
    <property type="entry name" value="beta-lactamase/transpeptidase-like"/>
    <property type="match status" value="1"/>
</dbReference>
<feature type="domain" description="Beta-lactamase-related" evidence="1">
    <location>
        <begin position="20"/>
        <end position="382"/>
    </location>
</feature>